<feature type="region of interest" description="Disordered" evidence="1">
    <location>
        <begin position="29"/>
        <end position="110"/>
    </location>
</feature>
<dbReference type="VEuPathDB" id="AmoebaDB:ACA1_033250"/>
<feature type="compositionally biased region" description="Basic and acidic residues" evidence="1">
    <location>
        <begin position="87"/>
        <end position="100"/>
    </location>
</feature>
<reference evidence="2 3" key="1">
    <citation type="journal article" date="2013" name="Genome Biol.">
        <title>Genome of Acanthamoeba castellanii highlights extensive lateral gene transfer and early evolution of tyrosine kinase signaling.</title>
        <authorList>
            <person name="Clarke M."/>
            <person name="Lohan A.J."/>
            <person name="Liu B."/>
            <person name="Lagkouvardos I."/>
            <person name="Roy S."/>
            <person name="Zafar N."/>
            <person name="Bertelli C."/>
            <person name="Schilde C."/>
            <person name="Kianianmomeni A."/>
            <person name="Burglin T.R."/>
            <person name="Frech C."/>
            <person name="Turcotte B."/>
            <person name="Kopec K.O."/>
            <person name="Synnott J.M."/>
            <person name="Choo C."/>
            <person name="Paponov I."/>
            <person name="Finkler A."/>
            <person name="Soon Heng Tan C."/>
            <person name="Hutchins A.P."/>
            <person name="Weinmeier T."/>
            <person name="Rattei T."/>
            <person name="Chu J.S."/>
            <person name="Gimenez G."/>
            <person name="Irimia M."/>
            <person name="Rigden D.J."/>
            <person name="Fitzpatrick D.A."/>
            <person name="Lorenzo-Morales J."/>
            <person name="Bateman A."/>
            <person name="Chiu C.H."/>
            <person name="Tang P."/>
            <person name="Hegemann P."/>
            <person name="Fromm H."/>
            <person name="Raoult D."/>
            <person name="Greub G."/>
            <person name="Miranda-Saavedra D."/>
            <person name="Chen N."/>
            <person name="Nash P."/>
            <person name="Ginger M.L."/>
            <person name="Horn M."/>
            <person name="Schaap P."/>
            <person name="Caler L."/>
            <person name="Loftus B."/>
        </authorList>
    </citation>
    <scope>NUCLEOTIDE SEQUENCE [LARGE SCALE GENOMIC DNA]</scope>
    <source>
        <strain evidence="2 3">Neff</strain>
    </source>
</reference>
<organism evidence="2 3">
    <name type="scientific">Acanthamoeba castellanii (strain ATCC 30010 / Neff)</name>
    <dbReference type="NCBI Taxonomy" id="1257118"/>
    <lineage>
        <taxon>Eukaryota</taxon>
        <taxon>Amoebozoa</taxon>
        <taxon>Discosea</taxon>
        <taxon>Longamoebia</taxon>
        <taxon>Centramoebida</taxon>
        <taxon>Acanthamoebidae</taxon>
        <taxon>Acanthamoeba</taxon>
    </lineage>
</organism>
<gene>
    <name evidence="2" type="ORF">ACA1_033250</name>
</gene>
<evidence type="ECO:0000256" key="1">
    <source>
        <dbReference type="SAM" id="MobiDB-lite"/>
    </source>
</evidence>
<keyword evidence="3" id="KW-1185">Reference proteome</keyword>
<dbReference type="EMBL" id="KB008125">
    <property type="protein sequence ID" value="ELR12187.1"/>
    <property type="molecule type" value="Genomic_DNA"/>
</dbReference>
<evidence type="ECO:0000313" key="3">
    <source>
        <dbReference type="Proteomes" id="UP000011083"/>
    </source>
</evidence>
<sequence length="110" mass="12278">MNRKRKRGGKVPIGCVSLCDVLNELASFESSEPFVPKSEGVEEGYLEDEEDEENESDYLEEVEAGRRKRLQPKKKVKKSKTTTKAPSDSRMREEGGDLVDRTPASSATAK</sequence>
<protein>
    <submittedName>
        <fullName evidence="2">Uncharacterized protein</fullName>
    </submittedName>
</protein>
<evidence type="ECO:0000313" key="2">
    <source>
        <dbReference type="EMBL" id="ELR12187.1"/>
    </source>
</evidence>
<dbReference type="AlphaFoldDB" id="L8GGU6"/>
<proteinExistence type="predicted"/>
<dbReference type="GeneID" id="14912691"/>
<dbReference type="RefSeq" id="XP_004334200.1">
    <property type="nucleotide sequence ID" value="XM_004334152.1"/>
</dbReference>
<dbReference type="Proteomes" id="UP000011083">
    <property type="component" value="Unassembled WGS sequence"/>
</dbReference>
<dbReference type="KEGG" id="acan:ACA1_033250"/>
<feature type="compositionally biased region" description="Basic residues" evidence="1">
    <location>
        <begin position="66"/>
        <end position="81"/>
    </location>
</feature>
<name>L8GGU6_ACACF</name>
<accession>L8GGU6</accession>
<feature type="compositionally biased region" description="Acidic residues" evidence="1">
    <location>
        <begin position="41"/>
        <end position="62"/>
    </location>
</feature>